<gene>
    <name evidence="1" type="ORF">DA092_10470</name>
</gene>
<evidence type="ECO:0000313" key="2">
    <source>
        <dbReference type="Proteomes" id="UP000718715"/>
    </source>
</evidence>
<keyword evidence="1" id="KW-0540">Nuclease</keyword>
<comment type="caution">
    <text evidence="1">The sequence shown here is derived from an EMBL/GenBank/DDBJ whole genome shotgun (WGS) entry which is preliminary data.</text>
</comment>
<organism evidence="1 2">
    <name type="scientific">Photobacterium damselae</name>
    <dbReference type="NCBI Taxonomy" id="38293"/>
    <lineage>
        <taxon>Bacteria</taxon>
        <taxon>Pseudomonadati</taxon>
        <taxon>Pseudomonadota</taxon>
        <taxon>Gammaproteobacteria</taxon>
        <taxon>Vibrionales</taxon>
        <taxon>Vibrionaceae</taxon>
        <taxon>Photobacterium</taxon>
    </lineage>
</organism>
<keyword evidence="1" id="KW-0378">Hydrolase</keyword>
<proteinExistence type="predicted"/>
<accession>A0ACD3T3Q0</accession>
<dbReference type="EMBL" id="PZOJ01000088">
    <property type="protein sequence ID" value="TMX75373.1"/>
    <property type="molecule type" value="Genomic_DNA"/>
</dbReference>
<reference evidence="1" key="1">
    <citation type="submission" date="2018-03" db="EMBL/GenBank/DDBJ databases">
        <title>Genomic characterization of a polymicrobial infection associated with a disease outbreak in Pacific white shrimp (Litopenaeus vannamei).</title>
        <authorList>
            <person name="Turner J.W."/>
            <person name="Bachand P.T."/>
            <person name="Tallman J."/>
            <person name="Elledge N.C."/>
            <person name="Pinnell L.J."/>
            <person name="Laughlin R.C."/>
            <person name="Zimba P.V."/>
        </authorList>
    </citation>
    <scope>NUCLEOTIDE SEQUENCE</scope>
    <source>
        <strain evidence="1">Hep-2b-22</strain>
    </source>
</reference>
<sequence length="397" mass="44581">MSWPLVELGNVCSRVSVGHVGKTSEYYTDNSGVPFLRTQNVSKTGLELSDIKYVTNDFHSRLKKSQLVEGDVILSRVISSQINCAVIPPNFGEANCANIILARPTKELLDSKFLYYYLISEFTQKELLKNQVGSAQSVVNTGVFKSWKIPLPPLEEQKRIAAILDKADAIRQKRKQAIELADEFLRSVFLDMFGDPVTNPKGWEEHALKDITDVRSGVAKGKKVSLGDSVTLPYMRVANVQDGYLDLSEIKQIVVSKKDAEKCQLMKGDVLLTEGGDPDKLGRGHVWNNEIENCIHQNHIFSVRVHDHSFIHPEFLSAQIASQRGKKYFLKFGKQTTGIATINKTVLSNFIVLVPPFGLQNTFVKIKDRVNKLKKDYEISDFELFQSISNKAFSGEL</sequence>
<dbReference type="Proteomes" id="UP000718715">
    <property type="component" value="Unassembled WGS sequence"/>
</dbReference>
<keyword evidence="2" id="KW-1185">Reference proteome</keyword>
<keyword evidence="1" id="KW-0255">Endonuclease</keyword>
<name>A0ACD3T3Q0_PHODM</name>
<protein>
    <submittedName>
        <fullName evidence="1">Restriction endonuclease</fullName>
    </submittedName>
</protein>
<evidence type="ECO:0000313" key="1">
    <source>
        <dbReference type="EMBL" id="TMX75373.1"/>
    </source>
</evidence>